<keyword evidence="3" id="KW-1185">Reference proteome</keyword>
<evidence type="ECO:0000313" key="3">
    <source>
        <dbReference type="Proteomes" id="UP000604825"/>
    </source>
</evidence>
<sequence>MRSALQGWTWTLRGRGAQSTGSASRQPALPEAESTNSRFMALEGILRVSISQKVLPLPERLRLLSPAPLLWRLQAGVQEPGLDRGMERMN</sequence>
<feature type="region of interest" description="Disordered" evidence="1">
    <location>
        <begin position="12"/>
        <end position="34"/>
    </location>
</feature>
<evidence type="ECO:0000313" key="2">
    <source>
        <dbReference type="EMBL" id="CAD6235123.1"/>
    </source>
</evidence>
<dbReference type="Proteomes" id="UP000604825">
    <property type="component" value="Unassembled WGS sequence"/>
</dbReference>
<gene>
    <name evidence="2" type="ORF">NCGR_LOCUS23452</name>
</gene>
<evidence type="ECO:0000256" key="1">
    <source>
        <dbReference type="SAM" id="MobiDB-lite"/>
    </source>
</evidence>
<dbReference type="AlphaFoldDB" id="A0A811P998"/>
<protein>
    <submittedName>
        <fullName evidence="2">Uncharacterized protein</fullName>
    </submittedName>
</protein>
<dbReference type="EMBL" id="CAJGYO010000006">
    <property type="protein sequence ID" value="CAD6235123.1"/>
    <property type="molecule type" value="Genomic_DNA"/>
</dbReference>
<organism evidence="2 3">
    <name type="scientific">Miscanthus lutarioriparius</name>
    <dbReference type="NCBI Taxonomy" id="422564"/>
    <lineage>
        <taxon>Eukaryota</taxon>
        <taxon>Viridiplantae</taxon>
        <taxon>Streptophyta</taxon>
        <taxon>Embryophyta</taxon>
        <taxon>Tracheophyta</taxon>
        <taxon>Spermatophyta</taxon>
        <taxon>Magnoliopsida</taxon>
        <taxon>Liliopsida</taxon>
        <taxon>Poales</taxon>
        <taxon>Poaceae</taxon>
        <taxon>PACMAD clade</taxon>
        <taxon>Panicoideae</taxon>
        <taxon>Andropogonodae</taxon>
        <taxon>Andropogoneae</taxon>
        <taxon>Saccharinae</taxon>
        <taxon>Miscanthus</taxon>
    </lineage>
</organism>
<proteinExistence type="predicted"/>
<name>A0A811P998_9POAL</name>
<reference evidence="2" key="1">
    <citation type="submission" date="2020-10" db="EMBL/GenBank/DDBJ databases">
        <authorList>
            <person name="Han B."/>
            <person name="Lu T."/>
            <person name="Zhao Q."/>
            <person name="Huang X."/>
            <person name="Zhao Y."/>
        </authorList>
    </citation>
    <scope>NUCLEOTIDE SEQUENCE</scope>
</reference>
<comment type="caution">
    <text evidence="2">The sequence shown here is derived from an EMBL/GenBank/DDBJ whole genome shotgun (WGS) entry which is preliminary data.</text>
</comment>
<accession>A0A811P998</accession>